<accession>A0AB39W1T5</accession>
<evidence type="ECO:0000259" key="1">
    <source>
        <dbReference type="Pfam" id="PF13521"/>
    </source>
</evidence>
<dbReference type="Gene3D" id="3.40.50.300">
    <property type="entry name" value="P-loop containing nucleotide triphosphate hydrolases"/>
    <property type="match status" value="1"/>
</dbReference>
<organism evidence="3">
    <name type="scientific">Flavobacterium sp. WC2409</name>
    <dbReference type="NCBI Taxonomy" id="3234139"/>
    <lineage>
        <taxon>Bacteria</taxon>
        <taxon>Pseudomonadati</taxon>
        <taxon>Bacteroidota</taxon>
        <taxon>Flavobacteriia</taxon>
        <taxon>Flavobacteriales</taxon>
        <taxon>Flavobacteriaceae</taxon>
        <taxon>Flavobacterium</taxon>
    </lineage>
</organism>
<reference evidence="3" key="1">
    <citation type="submission" date="2024-07" db="EMBL/GenBank/DDBJ databases">
        <authorList>
            <person name="Biller S.J."/>
        </authorList>
    </citation>
    <scope>NUCLEOTIDE SEQUENCE</scope>
    <source>
        <strain evidence="3">WC2409</strain>
    </source>
</reference>
<dbReference type="SUPFAM" id="SSF52540">
    <property type="entry name" value="P-loop containing nucleoside triphosphate hydrolases"/>
    <property type="match status" value="1"/>
</dbReference>
<dbReference type="SUPFAM" id="SSF53448">
    <property type="entry name" value="Nucleotide-diphospho-sugar transferases"/>
    <property type="match status" value="1"/>
</dbReference>
<sequence length="704" mass="80795">MEENLKQKQSAIIKIAMFGPESTGKTTLAKQLAEYYKTLWVPEFARDYLQEKWDKQQLVCDVNDMLPIAYGQTKLENDALAHANDYLFCDTNLMVTKVFSEVYYNFCDPSLDKAALKHEYDLFFLTDIDVPWEKDDLRDKPEGRKSVFEVFKRALIENKKPFITLSGDKNLRLNTAISIIDDLAKAKEMGLSSRDFVQIYEYGIPLENIRKQLSIFKNGVKKTVLLEPATLYNGILKLSEIEFKEKAAYFDSNKAELKLEKFVPASGAASRMFKFLITFLNEFDVENESIKAYVNRKKNSKLPVFVVGLERLAFYEEINKKLKEEFISFDSLHRNLKNYYFIKLMLSEDYFDFSNKPKGVLPFHKYETHNATAIEEHLYECANYSSSNGVSNLHFTVSETHLEQFEDIIKEVKPIVEKKTETSISVNFSFQNKSTDTIAVGLNNKPFRNENGRLVFRPGGHGALIKNLNELDADIVFIKNIDNVTQINHEKISLYKKALAGILIDLQKKIFLYLNAIDTDAFDQELLEETMTFLKEKINMSFSSDFQSLTFENSVKEIRDILNRPIRICGMVKNEGEPGGGPFWTKENNGNVSLQIVESSEVDLSVKAQLKIMENASHFNPVDLVCSLKNYKNEKFDLMNFVDHNRGFIVSKSISGKDIKAYELPGLWNGAMANWLTVFVQVPLITFNPVKTVNDLLNLAHQPQ</sequence>
<dbReference type="Pfam" id="PF14134">
    <property type="entry name" value="DUF4301"/>
    <property type="match status" value="1"/>
</dbReference>
<dbReference type="InterPro" id="IPR038727">
    <property type="entry name" value="NadR/Ttd14_AAA_dom"/>
</dbReference>
<dbReference type="EMBL" id="CP165625">
    <property type="protein sequence ID" value="XDU94727.1"/>
    <property type="molecule type" value="Genomic_DNA"/>
</dbReference>
<dbReference type="RefSeq" id="WP_369752632.1">
    <property type="nucleotide sequence ID" value="NZ_CP165625.1"/>
</dbReference>
<dbReference type="InterPro" id="IPR025393">
    <property type="entry name" value="DUF4301"/>
</dbReference>
<evidence type="ECO:0000259" key="2">
    <source>
        <dbReference type="Pfam" id="PF14134"/>
    </source>
</evidence>
<dbReference type="InterPro" id="IPR029044">
    <property type="entry name" value="Nucleotide-diphossugar_trans"/>
</dbReference>
<dbReference type="InterPro" id="IPR027417">
    <property type="entry name" value="P-loop_NTPase"/>
</dbReference>
<feature type="domain" description="NadR/Ttd14 AAA" evidence="1">
    <location>
        <begin position="14"/>
        <end position="168"/>
    </location>
</feature>
<name>A0AB39W1T5_9FLAO</name>
<proteinExistence type="predicted"/>
<dbReference type="PANTHER" id="PTHR37512:SF1">
    <property type="entry name" value="NADR_TTD14 AAA DOMAIN-CONTAINING PROTEIN"/>
    <property type="match status" value="1"/>
</dbReference>
<feature type="domain" description="DUF4301" evidence="2">
    <location>
        <begin position="193"/>
        <end position="702"/>
    </location>
</feature>
<dbReference type="InterPro" id="IPR052735">
    <property type="entry name" value="NAD_biosynth-regulator"/>
</dbReference>
<dbReference type="PANTHER" id="PTHR37512">
    <property type="entry name" value="TRIFUNCTIONAL NAD BIOSYNTHESIS/REGULATOR PROTEIN NADR"/>
    <property type="match status" value="1"/>
</dbReference>
<dbReference type="AlphaFoldDB" id="A0AB39W1T5"/>
<protein>
    <submittedName>
        <fullName evidence="3">DUF4301 family protein</fullName>
    </submittedName>
</protein>
<gene>
    <name evidence="3" type="ORF">AB3G34_12635</name>
</gene>
<dbReference type="Pfam" id="PF13521">
    <property type="entry name" value="AAA_28"/>
    <property type="match status" value="1"/>
</dbReference>
<evidence type="ECO:0000313" key="3">
    <source>
        <dbReference type="EMBL" id="XDU94727.1"/>
    </source>
</evidence>